<dbReference type="GO" id="GO:0031119">
    <property type="term" value="P:tRNA pseudouridine synthesis"/>
    <property type="evidence" value="ECO:0007669"/>
    <property type="project" value="UniProtKB-UniRule"/>
</dbReference>
<dbReference type="SUPFAM" id="SSF55120">
    <property type="entry name" value="Pseudouridine synthase"/>
    <property type="match status" value="1"/>
</dbReference>
<dbReference type="EMBL" id="DWVZ01000127">
    <property type="protein sequence ID" value="HJC63820.1"/>
    <property type="molecule type" value="Genomic_DNA"/>
</dbReference>
<evidence type="ECO:0000256" key="4">
    <source>
        <dbReference type="ARBA" id="ARBA00023235"/>
    </source>
</evidence>
<keyword evidence="3 5" id="KW-0819">tRNA processing</keyword>
<dbReference type="GO" id="GO:0003723">
    <property type="term" value="F:RNA binding"/>
    <property type="evidence" value="ECO:0007669"/>
    <property type="project" value="InterPro"/>
</dbReference>
<dbReference type="Pfam" id="PF16198">
    <property type="entry name" value="TruB_C_2"/>
    <property type="match status" value="1"/>
</dbReference>
<dbReference type="NCBIfam" id="TIGR00431">
    <property type="entry name" value="TruB"/>
    <property type="match status" value="1"/>
</dbReference>
<dbReference type="PANTHER" id="PTHR13767:SF2">
    <property type="entry name" value="PSEUDOURIDYLATE SYNTHASE TRUB1"/>
    <property type="match status" value="1"/>
</dbReference>
<sequence>MINGVINVYKEKGYTSHDVVAKLRGILHQKKIGHTGTLDPEAEGVLPVCLGRGTKLCAMLTDKRKTYEAVLYLGKETDTQDMTGTCIRECPVEVTPEEVRSCILGFLGEQMQIPPMYSALKVQGKKLYELAREGIEVERQPRKVVFYQIEVLSMDLPRVSFRVTCSKGTYIRTLCHDIGSRLGCGGCMESLKRTQVDRFAVRDSRTLAQLESLAREGRISEAVVSVEEMFSQCPAVRKAEAFDKMLKNGNPVPAQGEILEGKVRMYNSTGVFIGIYEFRREKNMYCPAAIFCTPEDFAGKTKETT</sequence>
<dbReference type="PANTHER" id="PTHR13767">
    <property type="entry name" value="TRNA-PSEUDOURIDINE SYNTHASE"/>
    <property type="match status" value="1"/>
</dbReference>
<feature type="domain" description="tRNA pseudouridylate synthase B C-terminal" evidence="8">
    <location>
        <begin position="172"/>
        <end position="228"/>
    </location>
</feature>
<feature type="domain" description="tRNA pseudouridine synthase II TruB subfamily 1 C-terminal" evidence="7">
    <location>
        <begin position="245"/>
        <end position="275"/>
    </location>
</feature>
<dbReference type="FunFam" id="3.30.2350.10:FF:000011">
    <property type="entry name" value="tRNA pseudouridine synthase B"/>
    <property type="match status" value="1"/>
</dbReference>
<dbReference type="Proteomes" id="UP000823886">
    <property type="component" value="Unassembled WGS sequence"/>
</dbReference>
<dbReference type="InterPro" id="IPR002501">
    <property type="entry name" value="PsdUridine_synth_N"/>
</dbReference>
<evidence type="ECO:0000256" key="3">
    <source>
        <dbReference type="ARBA" id="ARBA00022694"/>
    </source>
</evidence>
<gene>
    <name evidence="5 9" type="primary">truB</name>
    <name evidence="9" type="ORF">H9753_09435</name>
</gene>
<dbReference type="AlphaFoldDB" id="A0A9D2TAZ8"/>
<comment type="function">
    <text evidence="5">Responsible for synthesis of pseudouridine from uracil-55 in the psi GC loop of transfer RNAs.</text>
</comment>
<comment type="similarity">
    <text evidence="2 5">Belongs to the pseudouridine synthase TruB family. Type 1 subfamily.</text>
</comment>
<dbReference type="HAMAP" id="MF_01080">
    <property type="entry name" value="TruB_bact"/>
    <property type="match status" value="1"/>
</dbReference>
<dbReference type="GO" id="GO:0160148">
    <property type="term" value="F:tRNA pseudouridine(55) synthase activity"/>
    <property type="evidence" value="ECO:0007669"/>
    <property type="project" value="UniProtKB-EC"/>
</dbReference>
<evidence type="ECO:0000256" key="1">
    <source>
        <dbReference type="ARBA" id="ARBA00000385"/>
    </source>
</evidence>
<accession>A0A9D2TAZ8</accession>
<comment type="catalytic activity">
    <reaction evidence="1 5">
        <text>uridine(55) in tRNA = pseudouridine(55) in tRNA</text>
        <dbReference type="Rhea" id="RHEA:42532"/>
        <dbReference type="Rhea" id="RHEA-COMP:10101"/>
        <dbReference type="Rhea" id="RHEA-COMP:10102"/>
        <dbReference type="ChEBI" id="CHEBI:65314"/>
        <dbReference type="ChEBI" id="CHEBI:65315"/>
        <dbReference type="EC" id="5.4.99.25"/>
    </reaction>
</comment>
<feature type="active site" description="Nucleophile" evidence="5">
    <location>
        <position position="39"/>
    </location>
</feature>
<dbReference type="InterPro" id="IPR032819">
    <property type="entry name" value="TruB_C"/>
</dbReference>
<dbReference type="Pfam" id="PF09157">
    <property type="entry name" value="TruB-C_2"/>
    <property type="match status" value="1"/>
</dbReference>
<evidence type="ECO:0000313" key="10">
    <source>
        <dbReference type="Proteomes" id="UP000823886"/>
    </source>
</evidence>
<evidence type="ECO:0000259" key="6">
    <source>
        <dbReference type="Pfam" id="PF01509"/>
    </source>
</evidence>
<reference evidence="9" key="2">
    <citation type="submission" date="2021-04" db="EMBL/GenBank/DDBJ databases">
        <authorList>
            <person name="Gilroy R."/>
        </authorList>
    </citation>
    <scope>NUCLEOTIDE SEQUENCE</scope>
    <source>
        <strain evidence="9">ChiBcec2-3848</strain>
    </source>
</reference>
<dbReference type="CDD" id="cd02573">
    <property type="entry name" value="PseudoU_synth_EcTruB"/>
    <property type="match status" value="1"/>
</dbReference>
<organism evidence="9 10">
    <name type="scientific">Candidatus Blautia merdavium</name>
    <dbReference type="NCBI Taxonomy" id="2838494"/>
    <lineage>
        <taxon>Bacteria</taxon>
        <taxon>Bacillati</taxon>
        <taxon>Bacillota</taxon>
        <taxon>Clostridia</taxon>
        <taxon>Lachnospirales</taxon>
        <taxon>Lachnospiraceae</taxon>
        <taxon>Blautia</taxon>
    </lineage>
</organism>
<evidence type="ECO:0000256" key="5">
    <source>
        <dbReference type="HAMAP-Rule" id="MF_01080"/>
    </source>
</evidence>
<dbReference type="InterPro" id="IPR015240">
    <property type="entry name" value="tRNA_sdUridine_synth_fam1_C"/>
</dbReference>
<dbReference type="EC" id="5.4.99.25" evidence="5"/>
<name>A0A9D2TAZ8_9FIRM</name>
<evidence type="ECO:0000256" key="2">
    <source>
        <dbReference type="ARBA" id="ARBA00005642"/>
    </source>
</evidence>
<dbReference type="GO" id="GO:1990481">
    <property type="term" value="P:mRNA pseudouridine synthesis"/>
    <property type="evidence" value="ECO:0007669"/>
    <property type="project" value="TreeGrafter"/>
</dbReference>
<reference evidence="9" key="1">
    <citation type="journal article" date="2021" name="PeerJ">
        <title>Extensive microbial diversity within the chicken gut microbiome revealed by metagenomics and culture.</title>
        <authorList>
            <person name="Gilroy R."/>
            <person name="Ravi A."/>
            <person name="Getino M."/>
            <person name="Pursley I."/>
            <person name="Horton D.L."/>
            <person name="Alikhan N.F."/>
            <person name="Baker D."/>
            <person name="Gharbi K."/>
            <person name="Hall N."/>
            <person name="Watson M."/>
            <person name="Adriaenssens E.M."/>
            <person name="Foster-Nyarko E."/>
            <person name="Jarju S."/>
            <person name="Secka A."/>
            <person name="Antonio M."/>
            <person name="Oren A."/>
            <person name="Chaudhuri R.R."/>
            <person name="La Ragione R."/>
            <person name="Hildebrand F."/>
            <person name="Pallen M.J."/>
        </authorList>
    </citation>
    <scope>NUCLEOTIDE SEQUENCE</scope>
    <source>
        <strain evidence="9">ChiBcec2-3848</strain>
    </source>
</reference>
<dbReference type="InterPro" id="IPR020103">
    <property type="entry name" value="PsdUridine_synth_cat_dom_sf"/>
</dbReference>
<evidence type="ECO:0000259" key="8">
    <source>
        <dbReference type="Pfam" id="PF16198"/>
    </source>
</evidence>
<dbReference type="Gene3D" id="3.30.2350.10">
    <property type="entry name" value="Pseudouridine synthase"/>
    <property type="match status" value="1"/>
</dbReference>
<evidence type="ECO:0000313" key="9">
    <source>
        <dbReference type="EMBL" id="HJC63820.1"/>
    </source>
</evidence>
<dbReference type="InterPro" id="IPR014780">
    <property type="entry name" value="tRNA_psdUridine_synth_TruB"/>
</dbReference>
<proteinExistence type="inferred from homology"/>
<keyword evidence="4 5" id="KW-0413">Isomerase</keyword>
<feature type="domain" description="Pseudouridine synthase II N-terminal" evidence="6">
    <location>
        <begin position="24"/>
        <end position="171"/>
    </location>
</feature>
<comment type="caution">
    <text evidence="9">The sequence shown here is derived from an EMBL/GenBank/DDBJ whole genome shotgun (WGS) entry which is preliminary data.</text>
</comment>
<dbReference type="Pfam" id="PF01509">
    <property type="entry name" value="TruB_N"/>
    <property type="match status" value="1"/>
</dbReference>
<protein>
    <recommendedName>
        <fullName evidence="5">tRNA pseudouridine synthase B</fullName>
        <ecNumber evidence="5">5.4.99.25</ecNumber>
    </recommendedName>
    <alternativeName>
        <fullName evidence="5">tRNA pseudouridine(55) synthase</fullName>
        <shortName evidence="5">Psi55 synthase</shortName>
    </alternativeName>
    <alternativeName>
        <fullName evidence="5">tRNA pseudouridylate synthase</fullName>
    </alternativeName>
    <alternativeName>
        <fullName evidence="5">tRNA-uridine isomerase</fullName>
    </alternativeName>
</protein>
<evidence type="ECO:0000259" key="7">
    <source>
        <dbReference type="Pfam" id="PF09157"/>
    </source>
</evidence>